<organism evidence="2 3">
    <name type="scientific">Tanacetum coccineum</name>
    <dbReference type="NCBI Taxonomy" id="301880"/>
    <lineage>
        <taxon>Eukaryota</taxon>
        <taxon>Viridiplantae</taxon>
        <taxon>Streptophyta</taxon>
        <taxon>Embryophyta</taxon>
        <taxon>Tracheophyta</taxon>
        <taxon>Spermatophyta</taxon>
        <taxon>Magnoliopsida</taxon>
        <taxon>eudicotyledons</taxon>
        <taxon>Gunneridae</taxon>
        <taxon>Pentapetalae</taxon>
        <taxon>asterids</taxon>
        <taxon>campanulids</taxon>
        <taxon>Asterales</taxon>
        <taxon>Asteraceae</taxon>
        <taxon>Asteroideae</taxon>
        <taxon>Anthemideae</taxon>
        <taxon>Anthemidinae</taxon>
        <taxon>Tanacetum</taxon>
    </lineage>
</organism>
<gene>
    <name evidence="2" type="ORF">Tco_1069829</name>
</gene>
<dbReference type="EMBL" id="BQNB010019699">
    <property type="protein sequence ID" value="GJT88112.1"/>
    <property type="molecule type" value="Genomic_DNA"/>
</dbReference>
<keyword evidence="1" id="KW-0175">Coiled coil</keyword>
<keyword evidence="3" id="KW-1185">Reference proteome</keyword>
<dbReference type="Proteomes" id="UP001151760">
    <property type="component" value="Unassembled WGS sequence"/>
</dbReference>
<comment type="caution">
    <text evidence="2">The sequence shown here is derived from an EMBL/GenBank/DDBJ whole genome shotgun (WGS) entry which is preliminary data.</text>
</comment>
<feature type="coiled-coil region" evidence="1">
    <location>
        <begin position="21"/>
        <end position="48"/>
    </location>
</feature>
<sequence>MSTRFISKVHHDLRIDQPSSSSSVLNQNIKLEKEKAAAEAEAALLSAQPTFPKWDLKKYVEELEIEVPDDLKVLPEKIEELKILDAIPSLLNKLTEAPDMFANAIESSQKTSVAGVPLVGRANSHSRPS</sequence>
<protein>
    <submittedName>
        <fullName evidence="2">Uncharacterized protein</fullName>
    </submittedName>
</protein>
<evidence type="ECO:0000256" key="1">
    <source>
        <dbReference type="SAM" id="Coils"/>
    </source>
</evidence>
<reference evidence="2" key="2">
    <citation type="submission" date="2022-01" db="EMBL/GenBank/DDBJ databases">
        <authorList>
            <person name="Yamashiro T."/>
            <person name="Shiraishi A."/>
            <person name="Satake H."/>
            <person name="Nakayama K."/>
        </authorList>
    </citation>
    <scope>NUCLEOTIDE SEQUENCE</scope>
</reference>
<proteinExistence type="predicted"/>
<name>A0ABQ5HJN4_9ASTR</name>
<evidence type="ECO:0000313" key="3">
    <source>
        <dbReference type="Proteomes" id="UP001151760"/>
    </source>
</evidence>
<accession>A0ABQ5HJN4</accession>
<evidence type="ECO:0000313" key="2">
    <source>
        <dbReference type="EMBL" id="GJT88112.1"/>
    </source>
</evidence>
<reference evidence="2" key="1">
    <citation type="journal article" date="2022" name="Int. J. Mol. Sci.">
        <title>Draft Genome of Tanacetum Coccineum: Genomic Comparison of Closely Related Tanacetum-Family Plants.</title>
        <authorList>
            <person name="Yamashiro T."/>
            <person name="Shiraishi A."/>
            <person name="Nakayama K."/>
            <person name="Satake H."/>
        </authorList>
    </citation>
    <scope>NUCLEOTIDE SEQUENCE</scope>
</reference>